<keyword evidence="7 8" id="KW-0472">Membrane</keyword>
<dbReference type="InterPro" id="IPR006043">
    <property type="entry name" value="NCS2"/>
</dbReference>
<feature type="transmembrane region" description="Helical" evidence="9">
    <location>
        <begin position="194"/>
        <end position="216"/>
    </location>
</feature>
<dbReference type="InterPro" id="IPR045018">
    <property type="entry name" value="Azg-like"/>
</dbReference>
<evidence type="ECO:0000256" key="9">
    <source>
        <dbReference type="SAM" id="Phobius"/>
    </source>
</evidence>
<evidence type="ECO:0000313" key="10">
    <source>
        <dbReference type="EMBL" id="QJQ02163.1"/>
    </source>
</evidence>
<evidence type="ECO:0000256" key="3">
    <source>
        <dbReference type="ARBA" id="ARBA00022448"/>
    </source>
</evidence>
<dbReference type="RefSeq" id="WP_017452927.1">
    <property type="nucleotide sequence ID" value="NZ_CP008956.1"/>
</dbReference>
<feature type="transmembrane region" description="Helical" evidence="9">
    <location>
        <begin position="99"/>
        <end position="121"/>
    </location>
</feature>
<evidence type="ECO:0000256" key="6">
    <source>
        <dbReference type="ARBA" id="ARBA00022989"/>
    </source>
</evidence>
<dbReference type="Proteomes" id="UP000501648">
    <property type="component" value="Chromosome"/>
</dbReference>
<evidence type="ECO:0000256" key="5">
    <source>
        <dbReference type="ARBA" id="ARBA00022692"/>
    </source>
</evidence>
<accession>A0A6M3ZV63</accession>
<comment type="subcellular location">
    <subcellularLocation>
        <location evidence="1 8">Cell membrane</location>
        <topology evidence="1 8">Multi-pass membrane protein</topology>
    </subcellularLocation>
</comment>
<keyword evidence="6 8" id="KW-1133">Transmembrane helix</keyword>
<dbReference type="GO" id="GO:0015207">
    <property type="term" value="F:adenine transmembrane transporter activity"/>
    <property type="evidence" value="ECO:0007669"/>
    <property type="project" value="TreeGrafter"/>
</dbReference>
<keyword evidence="4 8" id="KW-1003">Cell membrane</keyword>
<dbReference type="GO" id="GO:0005886">
    <property type="term" value="C:plasma membrane"/>
    <property type="evidence" value="ECO:0007669"/>
    <property type="project" value="UniProtKB-SubCell"/>
</dbReference>
<keyword evidence="3 8" id="KW-0813">Transport</keyword>
<keyword evidence="5 8" id="KW-0812">Transmembrane</keyword>
<evidence type="ECO:0000256" key="4">
    <source>
        <dbReference type="ARBA" id="ARBA00022475"/>
    </source>
</evidence>
<evidence type="ECO:0000256" key="7">
    <source>
        <dbReference type="ARBA" id="ARBA00023136"/>
    </source>
</evidence>
<feature type="transmembrane region" description="Helical" evidence="9">
    <location>
        <begin position="51"/>
        <end position="71"/>
    </location>
</feature>
<dbReference type="PANTHER" id="PTHR43337">
    <property type="entry name" value="XANTHINE/URACIL PERMEASE C887.17-RELATED"/>
    <property type="match status" value="1"/>
</dbReference>
<dbReference type="EMBL" id="CP008956">
    <property type="protein sequence ID" value="QJQ02163.1"/>
    <property type="molecule type" value="Genomic_DNA"/>
</dbReference>
<feature type="transmembrane region" description="Helical" evidence="9">
    <location>
        <begin position="414"/>
        <end position="432"/>
    </location>
</feature>
<proteinExistence type="inferred from homology"/>
<organism evidence="10 11">
    <name type="scientific">Herbaspirillum rubrisubalbicans Os34</name>
    <dbReference type="NCBI Taxonomy" id="1235827"/>
    <lineage>
        <taxon>Bacteria</taxon>
        <taxon>Pseudomonadati</taxon>
        <taxon>Pseudomonadota</taxon>
        <taxon>Betaproteobacteria</taxon>
        <taxon>Burkholderiales</taxon>
        <taxon>Oxalobacteraceae</taxon>
        <taxon>Herbaspirillum</taxon>
    </lineage>
</organism>
<feature type="transmembrane region" description="Helical" evidence="9">
    <location>
        <begin position="236"/>
        <end position="262"/>
    </location>
</feature>
<dbReference type="InterPro" id="IPR026033">
    <property type="entry name" value="Azg-like_bact_archaea"/>
</dbReference>
<sequence length="433" mass="45366">MNVLNKFFHLEENGTTVRTELLAGLTTFLTMAYIIFVNPSILGDAGMPKDAVFVATCVAAAVGTLIMGLYANYPIGLAPGMGLNAYFAYAVVKGMGFPWQAALGAVLISGCLFLVVSVLRIREVIIKSIPHSLRTAIPAGIGLFLAIISLKSAGIVAANPATFVTLGDLHQPAPVMASIGFLVIVALDRLKVRGALLIGILLVTVLSFLFGGNHFSGIFAAPPSIAPTFLQLDIKGAISMGLINVVLVFFLVELFDATGTLMGVATRAGLMKDGKMERLNKALMADSTAIVAGSLLGTSSTTAYIESAAGVQAGGRTGLTAVAIAILFLLCLFIAPLAGVVPAYATAPALFFVACLMLRELVHIDWNDTTECVPAVITALVMPFTYSIANGLALGFISYAGLKLLTGRMKDVSVVIWIIAAIFLFKLIYLGGE</sequence>
<feature type="transmembrane region" description="Helical" evidence="9">
    <location>
        <begin position="317"/>
        <end position="337"/>
    </location>
</feature>
<dbReference type="Pfam" id="PF00860">
    <property type="entry name" value="Xan_ur_permease"/>
    <property type="match status" value="1"/>
</dbReference>
<feature type="transmembrane region" description="Helical" evidence="9">
    <location>
        <begin position="133"/>
        <end position="157"/>
    </location>
</feature>
<evidence type="ECO:0000256" key="8">
    <source>
        <dbReference type="PIRNR" id="PIRNR005353"/>
    </source>
</evidence>
<comment type="similarity">
    <text evidence="2 8">Belongs to the nucleobase:cation symporter-2 (NCS2) (TC 2.A.40) family. Azg-like subfamily.</text>
</comment>
<reference evidence="10 11" key="1">
    <citation type="journal article" date="2012" name="J. Bacteriol.">
        <title>Genome sequence of the pathogenic Herbaspirillum seropedicae strain Os34, isolated from rice roots.</title>
        <authorList>
            <person name="Ye W."/>
            <person name="Ye S."/>
            <person name="Liu J."/>
            <person name="Chang S."/>
            <person name="Chen M."/>
            <person name="Zhu B."/>
            <person name="Guo L."/>
            <person name="An Q."/>
        </authorList>
    </citation>
    <scope>NUCLEOTIDE SEQUENCE [LARGE SCALE GENOMIC DNA]</scope>
    <source>
        <strain evidence="10 11">Os34</strain>
    </source>
</reference>
<feature type="transmembrane region" description="Helical" evidence="9">
    <location>
        <begin position="344"/>
        <end position="364"/>
    </location>
</feature>
<gene>
    <name evidence="10" type="ORF">C798_18575</name>
</gene>
<evidence type="ECO:0000313" key="11">
    <source>
        <dbReference type="Proteomes" id="UP000501648"/>
    </source>
</evidence>
<dbReference type="PANTHER" id="PTHR43337:SF1">
    <property type="entry name" value="XANTHINE_URACIL PERMEASE C887.17-RELATED"/>
    <property type="match status" value="1"/>
</dbReference>
<dbReference type="PIRSF" id="PIRSF005353">
    <property type="entry name" value="PbuG"/>
    <property type="match status" value="1"/>
</dbReference>
<name>A0A6M3ZV63_9BURK</name>
<protein>
    <submittedName>
        <fullName evidence="10">NCS2 family permease</fullName>
    </submittedName>
</protein>
<evidence type="ECO:0000256" key="1">
    <source>
        <dbReference type="ARBA" id="ARBA00004651"/>
    </source>
</evidence>
<feature type="transmembrane region" description="Helical" evidence="9">
    <location>
        <begin position="376"/>
        <end position="402"/>
    </location>
</feature>
<dbReference type="AlphaFoldDB" id="A0A6M3ZV63"/>
<feature type="transmembrane region" description="Helical" evidence="9">
    <location>
        <begin position="169"/>
        <end position="187"/>
    </location>
</feature>
<feature type="transmembrane region" description="Helical" evidence="9">
    <location>
        <begin position="20"/>
        <end position="39"/>
    </location>
</feature>
<evidence type="ECO:0000256" key="2">
    <source>
        <dbReference type="ARBA" id="ARBA00005697"/>
    </source>
</evidence>